<dbReference type="Pfam" id="PF11012">
    <property type="entry name" value="DUF2850"/>
    <property type="match status" value="1"/>
</dbReference>
<dbReference type="InterPro" id="IPR021271">
    <property type="entry name" value="DUF2850"/>
</dbReference>
<organism evidence="2 3">
    <name type="scientific">Vibrio neptunius</name>
    <dbReference type="NCBI Taxonomy" id="170651"/>
    <lineage>
        <taxon>Bacteria</taxon>
        <taxon>Pseudomonadati</taxon>
        <taxon>Pseudomonadota</taxon>
        <taxon>Gammaproteobacteria</taxon>
        <taxon>Vibrionales</taxon>
        <taxon>Vibrionaceae</taxon>
        <taxon>Vibrio</taxon>
    </lineage>
</organism>
<reference evidence="2 3" key="1">
    <citation type="submission" date="2021-02" db="EMBL/GenBank/DDBJ databases">
        <title>Draft Genome Sequences of 5 Vibrio neptunius Strains Isolated From of Bivalve Hatcheries.</title>
        <authorList>
            <person name="Galvis F."/>
            <person name="Barja J.L."/>
            <person name="Lemos M.L."/>
            <person name="Balado M."/>
        </authorList>
    </citation>
    <scope>NUCLEOTIDE SEQUENCE [LARGE SCALE GENOMIC DNA]</scope>
    <source>
        <strain evidence="2 3">PP-145.98</strain>
    </source>
</reference>
<keyword evidence="3" id="KW-1185">Reference proteome</keyword>
<dbReference type="Proteomes" id="UP000779070">
    <property type="component" value="Unassembled WGS sequence"/>
</dbReference>
<evidence type="ECO:0000256" key="1">
    <source>
        <dbReference type="SAM" id="Phobius"/>
    </source>
</evidence>
<dbReference type="RefSeq" id="WP_206368873.1">
    <property type="nucleotide sequence ID" value="NZ_CAWPTM010000145.1"/>
</dbReference>
<sequence>MSDKSFWAKHSSKIASFIGVCGAIMIGIGIYFVMEHEHQKARQELLGVWEEANVATYAANTLHVAEEGIYWNEDLISTHFAFDGETLEFNLGNKQQRYHLDRLRGTLVHLNGSYKAKYLKQTTRSYAFGNRARGR</sequence>
<evidence type="ECO:0000313" key="2">
    <source>
        <dbReference type="EMBL" id="MBN3576869.1"/>
    </source>
</evidence>
<accession>A0ABS3A1F0</accession>
<name>A0ABS3A1F0_9VIBR</name>
<protein>
    <submittedName>
        <fullName evidence="2">DUF2850 domain-containing protein</fullName>
    </submittedName>
</protein>
<keyword evidence="1" id="KW-0472">Membrane</keyword>
<keyword evidence="1" id="KW-0812">Transmembrane</keyword>
<proteinExistence type="predicted"/>
<gene>
    <name evidence="2" type="ORF">JYA62_04205</name>
</gene>
<evidence type="ECO:0000313" key="3">
    <source>
        <dbReference type="Proteomes" id="UP000779070"/>
    </source>
</evidence>
<feature type="transmembrane region" description="Helical" evidence="1">
    <location>
        <begin position="14"/>
        <end position="34"/>
    </location>
</feature>
<keyword evidence="1" id="KW-1133">Transmembrane helix</keyword>
<dbReference type="EMBL" id="JAFHLB010000003">
    <property type="protein sequence ID" value="MBN3576869.1"/>
    <property type="molecule type" value="Genomic_DNA"/>
</dbReference>
<comment type="caution">
    <text evidence="2">The sequence shown here is derived from an EMBL/GenBank/DDBJ whole genome shotgun (WGS) entry which is preliminary data.</text>
</comment>